<evidence type="ECO:0000256" key="3">
    <source>
        <dbReference type="ARBA" id="ARBA00022490"/>
    </source>
</evidence>
<dbReference type="PANTHER" id="PTHR43209:SF1">
    <property type="entry name" value="TRNA SULFURTRANSFERASE"/>
    <property type="match status" value="1"/>
</dbReference>
<evidence type="ECO:0000256" key="15">
    <source>
        <dbReference type="ARBA" id="ARBA00071867"/>
    </source>
</evidence>
<evidence type="ECO:0000256" key="17">
    <source>
        <dbReference type="ARBA" id="ARBA00077849"/>
    </source>
</evidence>
<evidence type="ECO:0000256" key="2">
    <source>
        <dbReference type="ARBA" id="ARBA00004948"/>
    </source>
</evidence>
<evidence type="ECO:0000256" key="19">
    <source>
        <dbReference type="HAMAP-Rule" id="MF_00021"/>
    </source>
</evidence>
<organism evidence="21 22">
    <name type="scientific">Candidatus Onthovivens merdipullorum</name>
    <dbReference type="NCBI Taxonomy" id="2840889"/>
    <lineage>
        <taxon>Bacteria</taxon>
        <taxon>Bacillati</taxon>
        <taxon>Bacillota</taxon>
        <taxon>Bacilli</taxon>
        <taxon>Bacillales</taxon>
        <taxon>Candidatus Onthovivens</taxon>
    </lineage>
</organism>
<accession>A0A9D9DJU5</accession>
<comment type="subcellular location">
    <subcellularLocation>
        <location evidence="1 19">Cytoplasm</location>
    </subcellularLocation>
</comment>
<evidence type="ECO:0000256" key="9">
    <source>
        <dbReference type="ARBA" id="ARBA00022977"/>
    </source>
</evidence>
<dbReference type="InterPro" id="IPR014729">
    <property type="entry name" value="Rossmann-like_a/b/a_fold"/>
</dbReference>
<evidence type="ECO:0000256" key="14">
    <source>
        <dbReference type="ARBA" id="ARBA00066827"/>
    </source>
</evidence>
<proteinExistence type="inferred from homology"/>
<evidence type="ECO:0000256" key="12">
    <source>
        <dbReference type="ARBA" id="ARBA00058382"/>
    </source>
</evidence>
<dbReference type="InterPro" id="IPR050102">
    <property type="entry name" value="tRNA_sulfurtransferase_ThiI"/>
</dbReference>
<dbReference type="CDD" id="cd11716">
    <property type="entry name" value="THUMP_ThiI"/>
    <property type="match status" value="1"/>
</dbReference>
<evidence type="ECO:0000256" key="13">
    <source>
        <dbReference type="ARBA" id="ARBA00061472"/>
    </source>
</evidence>
<dbReference type="InterPro" id="IPR049962">
    <property type="entry name" value="THUMP_ThiI"/>
</dbReference>
<dbReference type="GO" id="GO:0052837">
    <property type="term" value="P:thiazole biosynthetic process"/>
    <property type="evidence" value="ECO:0007669"/>
    <property type="project" value="TreeGrafter"/>
</dbReference>
<dbReference type="GO" id="GO:0005829">
    <property type="term" value="C:cytosol"/>
    <property type="evidence" value="ECO:0007669"/>
    <property type="project" value="TreeGrafter"/>
</dbReference>
<dbReference type="InterPro" id="IPR004114">
    <property type="entry name" value="THUMP_dom"/>
</dbReference>
<name>A0A9D9DJU5_9BACL</name>
<evidence type="ECO:0000313" key="21">
    <source>
        <dbReference type="EMBL" id="MBO8427771.1"/>
    </source>
</evidence>
<dbReference type="InterPro" id="IPR003720">
    <property type="entry name" value="tRNA_STrfase"/>
</dbReference>
<dbReference type="EC" id="2.8.1.4" evidence="14 19"/>
<evidence type="ECO:0000256" key="18">
    <source>
        <dbReference type="ARBA" id="ARBA00080570"/>
    </source>
</evidence>
<dbReference type="Pfam" id="PF02568">
    <property type="entry name" value="ThiI"/>
    <property type="match status" value="1"/>
</dbReference>
<dbReference type="InterPro" id="IPR054173">
    <property type="entry name" value="ThiI_fer"/>
</dbReference>
<keyword evidence="8 19" id="KW-0694">RNA-binding</keyword>
<reference evidence="21" key="1">
    <citation type="submission" date="2020-10" db="EMBL/GenBank/DDBJ databases">
        <authorList>
            <person name="Gilroy R."/>
        </authorList>
    </citation>
    <scope>NUCLEOTIDE SEQUENCE</scope>
    <source>
        <strain evidence="21">11159</strain>
    </source>
</reference>
<evidence type="ECO:0000256" key="10">
    <source>
        <dbReference type="ARBA" id="ARBA00050570"/>
    </source>
</evidence>
<dbReference type="PANTHER" id="PTHR43209">
    <property type="entry name" value="TRNA SULFURTRANSFERASE"/>
    <property type="match status" value="1"/>
</dbReference>
<dbReference type="GO" id="GO:0002937">
    <property type="term" value="P:tRNA 4-thiouridine biosynthesis"/>
    <property type="evidence" value="ECO:0007669"/>
    <property type="project" value="TreeGrafter"/>
</dbReference>
<dbReference type="InterPro" id="IPR049961">
    <property type="entry name" value="ThiI_N"/>
</dbReference>
<evidence type="ECO:0000256" key="5">
    <source>
        <dbReference type="ARBA" id="ARBA00022679"/>
    </source>
</evidence>
<dbReference type="GO" id="GO:0004810">
    <property type="term" value="F:CCA tRNA nucleotidyltransferase activity"/>
    <property type="evidence" value="ECO:0007669"/>
    <property type="project" value="InterPro"/>
</dbReference>
<comment type="pathway">
    <text evidence="2 19">Cofactor biosynthesis; thiamine diphosphate biosynthesis.</text>
</comment>
<reference evidence="21" key="2">
    <citation type="journal article" date="2021" name="PeerJ">
        <title>Extensive microbial diversity within the chicken gut microbiome revealed by metagenomics and culture.</title>
        <authorList>
            <person name="Gilroy R."/>
            <person name="Ravi A."/>
            <person name="Getino M."/>
            <person name="Pursley I."/>
            <person name="Horton D.L."/>
            <person name="Alikhan N.F."/>
            <person name="Baker D."/>
            <person name="Gharbi K."/>
            <person name="Hall N."/>
            <person name="Watson M."/>
            <person name="Adriaenssens E.M."/>
            <person name="Foster-Nyarko E."/>
            <person name="Jarju S."/>
            <person name="Secka A."/>
            <person name="Antonio M."/>
            <person name="Oren A."/>
            <person name="Chaudhuri R.R."/>
            <person name="La Ragione R."/>
            <person name="Hildebrand F."/>
            <person name="Pallen M.J."/>
        </authorList>
    </citation>
    <scope>NUCLEOTIDE SEQUENCE</scope>
    <source>
        <strain evidence="21">11159</strain>
    </source>
</reference>
<dbReference type="InterPro" id="IPR020536">
    <property type="entry name" value="ThiI_AANH"/>
</dbReference>
<dbReference type="PROSITE" id="PS51165">
    <property type="entry name" value="THUMP"/>
    <property type="match status" value="1"/>
</dbReference>
<dbReference type="GO" id="GO:0140741">
    <property type="term" value="F:tRNA-uracil-4 sulfurtransferase activity"/>
    <property type="evidence" value="ECO:0007669"/>
    <property type="project" value="UniProtKB-EC"/>
</dbReference>
<dbReference type="GO" id="GO:0000049">
    <property type="term" value="F:tRNA binding"/>
    <property type="evidence" value="ECO:0007669"/>
    <property type="project" value="UniProtKB-UniRule"/>
</dbReference>
<keyword evidence="5 19" id="KW-0808">Transferase</keyword>
<feature type="binding site" evidence="19">
    <location>
        <position position="263"/>
    </location>
    <ligand>
        <name>ATP</name>
        <dbReference type="ChEBI" id="CHEBI:30616"/>
    </ligand>
</feature>
<dbReference type="Pfam" id="PF02926">
    <property type="entry name" value="THUMP"/>
    <property type="match status" value="1"/>
</dbReference>
<evidence type="ECO:0000256" key="8">
    <source>
        <dbReference type="ARBA" id="ARBA00022884"/>
    </source>
</evidence>
<evidence type="ECO:0000256" key="16">
    <source>
        <dbReference type="ARBA" id="ARBA00075337"/>
    </source>
</evidence>
<sequence>MEYNVIIIRFGEMSTKGKNRKDFIFKLAKSIKRNLLGFNKIYTMDVRHDHIYLYINNIEEFDYTPLTNISGINSFSLAKKVEVFELEDLVNYGFDFIKEENGNTFKVHARRIDKSFPYSSDEINRAIASKVLKNTTLKVDVHNPDILLSIEIRSDGAYFFTKTIKGIGGYPIGSTGRILMMLSGGIDSPVATYLLMKRGVEVSCVHFSSPPYTSQGVIIKLKDILEKLNLYQEKINLYIVPFTKIQEKIYEISPEGYPITIMRRMMYRLASKLANKLHIVALAAGESIGQVASQTLESLRAINEVTNLPIIRPLSTYDKIQIIDISKKIETYDISIRPYEDCCTIFTNKNPKTKPHLEECRKIEEKFDFEPLLDEAIENINKVVIEQETN</sequence>
<keyword evidence="7 19" id="KW-0067">ATP-binding</keyword>
<dbReference type="CDD" id="cd01712">
    <property type="entry name" value="PPase_ThiI"/>
    <property type="match status" value="1"/>
</dbReference>
<evidence type="ECO:0000313" key="22">
    <source>
        <dbReference type="Proteomes" id="UP000823613"/>
    </source>
</evidence>
<comment type="similarity">
    <text evidence="13 19">Belongs to the ThiI family.</text>
</comment>
<comment type="function">
    <text evidence="12 19">Catalyzes the ATP-dependent transfer of a sulfur to tRNA to produce 4-thiouridine in position 8 of tRNAs, which functions as a near-UV photosensor. Also catalyzes the transfer of sulfur to the sulfur carrier protein ThiS, forming ThiS-thiocarboxylate. This is a step in the synthesis of thiazole, in the thiamine biosynthesis pathway. The sulfur is donated as persulfide by IscS.</text>
</comment>
<dbReference type="SUPFAM" id="SSF143437">
    <property type="entry name" value="THUMP domain-like"/>
    <property type="match status" value="1"/>
</dbReference>
<dbReference type="FunFam" id="3.40.50.620:FF:000053">
    <property type="entry name" value="Probable tRNA sulfurtransferase"/>
    <property type="match status" value="1"/>
</dbReference>
<feature type="binding site" evidence="19">
    <location>
        <begin position="206"/>
        <end position="207"/>
    </location>
    <ligand>
        <name>ATP</name>
        <dbReference type="ChEBI" id="CHEBI:30616"/>
    </ligand>
</feature>
<dbReference type="Proteomes" id="UP000823613">
    <property type="component" value="Unassembled WGS sequence"/>
</dbReference>
<dbReference type="HAMAP" id="MF_00021">
    <property type="entry name" value="ThiI"/>
    <property type="match status" value="1"/>
</dbReference>
<dbReference type="SUPFAM" id="SSF52402">
    <property type="entry name" value="Adenine nucleotide alpha hydrolases-like"/>
    <property type="match status" value="1"/>
</dbReference>
<evidence type="ECO:0000256" key="6">
    <source>
        <dbReference type="ARBA" id="ARBA00022741"/>
    </source>
</evidence>
<dbReference type="Gene3D" id="3.30.2130.30">
    <property type="match status" value="1"/>
</dbReference>
<gene>
    <name evidence="19 21" type="primary">thiI</name>
    <name evidence="21" type="ORF">IAC58_04390</name>
</gene>
<evidence type="ECO:0000256" key="7">
    <source>
        <dbReference type="ARBA" id="ARBA00022840"/>
    </source>
</evidence>
<dbReference type="Pfam" id="PF22025">
    <property type="entry name" value="ThiI_fer"/>
    <property type="match status" value="1"/>
</dbReference>
<dbReference type="GO" id="GO:0009229">
    <property type="term" value="P:thiamine diphosphate biosynthetic process"/>
    <property type="evidence" value="ECO:0007669"/>
    <property type="project" value="UniProtKB-UniRule"/>
</dbReference>
<dbReference type="SMART" id="SM00981">
    <property type="entry name" value="THUMP"/>
    <property type="match status" value="1"/>
</dbReference>
<evidence type="ECO:0000259" key="20">
    <source>
        <dbReference type="PROSITE" id="PS51165"/>
    </source>
</evidence>
<evidence type="ECO:0000256" key="4">
    <source>
        <dbReference type="ARBA" id="ARBA00022555"/>
    </source>
</evidence>
<feature type="binding site" evidence="19">
    <location>
        <position position="294"/>
    </location>
    <ligand>
        <name>ATP</name>
        <dbReference type="ChEBI" id="CHEBI:30616"/>
    </ligand>
</feature>
<comment type="catalytic activity">
    <reaction evidence="11 19">
        <text>[ThiS sulfur-carrier protein]-C-terminal Gly-Gly-AMP + S-sulfanyl-L-cysteinyl-[cysteine desulfurase] + AH2 = [ThiS sulfur-carrier protein]-C-terminal-Gly-aminoethanethioate + L-cysteinyl-[cysteine desulfurase] + A + AMP + 2 H(+)</text>
        <dbReference type="Rhea" id="RHEA:43340"/>
        <dbReference type="Rhea" id="RHEA-COMP:12157"/>
        <dbReference type="Rhea" id="RHEA-COMP:12158"/>
        <dbReference type="Rhea" id="RHEA-COMP:12910"/>
        <dbReference type="Rhea" id="RHEA-COMP:19908"/>
        <dbReference type="ChEBI" id="CHEBI:13193"/>
        <dbReference type="ChEBI" id="CHEBI:15378"/>
        <dbReference type="ChEBI" id="CHEBI:17499"/>
        <dbReference type="ChEBI" id="CHEBI:29950"/>
        <dbReference type="ChEBI" id="CHEBI:61963"/>
        <dbReference type="ChEBI" id="CHEBI:90618"/>
        <dbReference type="ChEBI" id="CHEBI:232372"/>
        <dbReference type="ChEBI" id="CHEBI:456215"/>
    </reaction>
</comment>
<protein>
    <recommendedName>
        <fullName evidence="15 19">Probable tRNA sulfurtransferase</fullName>
        <ecNumber evidence="14 19">2.8.1.4</ecNumber>
    </recommendedName>
    <alternativeName>
        <fullName evidence="16 19">Sulfur carrier protein ThiS sulfurtransferase</fullName>
    </alternativeName>
    <alternativeName>
        <fullName evidence="17 19">Thiamine biosynthesis protein ThiI</fullName>
    </alternativeName>
    <alternativeName>
        <fullName evidence="18 19">tRNA 4-thiouridine synthase</fullName>
    </alternativeName>
</protein>
<feature type="domain" description="THUMP" evidence="20">
    <location>
        <begin position="60"/>
        <end position="163"/>
    </location>
</feature>
<evidence type="ECO:0000256" key="1">
    <source>
        <dbReference type="ARBA" id="ARBA00004496"/>
    </source>
</evidence>
<dbReference type="GO" id="GO:0005524">
    <property type="term" value="F:ATP binding"/>
    <property type="evidence" value="ECO:0007669"/>
    <property type="project" value="UniProtKB-UniRule"/>
</dbReference>
<evidence type="ECO:0000256" key="11">
    <source>
        <dbReference type="ARBA" id="ARBA00052330"/>
    </source>
</evidence>
<comment type="caution">
    <text evidence="21">The sequence shown here is derived from an EMBL/GenBank/DDBJ whole genome shotgun (WGS) entry which is preliminary data.</text>
</comment>
<keyword evidence="3 19" id="KW-0963">Cytoplasm</keyword>
<dbReference type="AlphaFoldDB" id="A0A9D9DJU5"/>
<dbReference type="Gene3D" id="3.40.50.620">
    <property type="entry name" value="HUPs"/>
    <property type="match status" value="1"/>
</dbReference>
<dbReference type="NCBIfam" id="TIGR00342">
    <property type="entry name" value="tRNA uracil 4-sulfurtransferase ThiI"/>
    <property type="match status" value="1"/>
</dbReference>
<feature type="binding site" evidence="19">
    <location>
        <position position="285"/>
    </location>
    <ligand>
        <name>ATP</name>
        <dbReference type="ChEBI" id="CHEBI:30616"/>
    </ligand>
</feature>
<keyword evidence="4 19" id="KW-0820">tRNA-binding</keyword>
<feature type="binding site" evidence="19">
    <location>
        <begin position="181"/>
        <end position="182"/>
    </location>
    <ligand>
        <name>ATP</name>
        <dbReference type="ChEBI" id="CHEBI:30616"/>
    </ligand>
</feature>
<comment type="catalytic activity">
    <reaction evidence="10 19">
        <text>[ThiI sulfur-carrier protein]-S-sulfanyl-L-cysteine + a uridine in tRNA + 2 reduced [2Fe-2S]-[ferredoxin] + ATP + H(+) = [ThiI sulfur-carrier protein]-L-cysteine + a 4-thiouridine in tRNA + 2 oxidized [2Fe-2S]-[ferredoxin] + AMP + diphosphate</text>
        <dbReference type="Rhea" id="RHEA:24176"/>
        <dbReference type="Rhea" id="RHEA-COMP:10000"/>
        <dbReference type="Rhea" id="RHEA-COMP:10001"/>
        <dbReference type="Rhea" id="RHEA-COMP:13337"/>
        <dbReference type="Rhea" id="RHEA-COMP:13338"/>
        <dbReference type="Rhea" id="RHEA-COMP:13339"/>
        <dbReference type="Rhea" id="RHEA-COMP:13340"/>
        <dbReference type="ChEBI" id="CHEBI:15378"/>
        <dbReference type="ChEBI" id="CHEBI:29950"/>
        <dbReference type="ChEBI" id="CHEBI:30616"/>
        <dbReference type="ChEBI" id="CHEBI:33019"/>
        <dbReference type="ChEBI" id="CHEBI:33737"/>
        <dbReference type="ChEBI" id="CHEBI:33738"/>
        <dbReference type="ChEBI" id="CHEBI:61963"/>
        <dbReference type="ChEBI" id="CHEBI:65315"/>
        <dbReference type="ChEBI" id="CHEBI:136798"/>
        <dbReference type="ChEBI" id="CHEBI:456215"/>
        <dbReference type="EC" id="2.8.1.4"/>
    </reaction>
</comment>
<keyword evidence="6 19" id="KW-0547">Nucleotide-binding</keyword>
<dbReference type="GO" id="GO:0009228">
    <property type="term" value="P:thiamine biosynthetic process"/>
    <property type="evidence" value="ECO:0007669"/>
    <property type="project" value="UniProtKB-KW"/>
</dbReference>
<keyword evidence="9 19" id="KW-0784">Thiamine biosynthesis</keyword>
<dbReference type="EMBL" id="JADIMY010000086">
    <property type="protein sequence ID" value="MBO8427771.1"/>
    <property type="molecule type" value="Genomic_DNA"/>
</dbReference>